<feature type="transmembrane region" description="Helical" evidence="1">
    <location>
        <begin position="241"/>
        <end position="258"/>
    </location>
</feature>
<comment type="caution">
    <text evidence="2">The sequence shown here is derived from an EMBL/GenBank/DDBJ whole genome shotgun (WGS) entry which is preliminary data.</text>
</comment>
<feature type="transmembrane region" description="Helical" evidence="1">
    <location>
        <begin position="216"/>
        <end position="235"/>
    </location>
</feature>
<proteinExistence type="predicted"/>
<keyword evidence="1" id="KW-1133">Transmembrane helix</keyword>
<feature type="transmembrane region" description="Helical" evidence="1">
    <location>
        <begin position="177"/>
        <end position="195"/>
    </location>
</feature>
<sequence>MTKEKTWQHLRELAPTKQQQNNMLREIRLSKKATSWKISAVSLLFIAVLTILALSFLQTPLDIATTTDEAKEIAKIYVRDNDKQDRFLAKASCLYVVAQKCYKNQDVLLQFQQAMATAKSPPPMSLVLKQDVLIVYTDGTQEQWKVAGRYMTNIHTQQVIQLEQPVSSLLFVFRDQMQLLLGYGFLFLSHFILWITKHKVPHIKRRAFAANVEHMIANGVMLLLFAILLATVYFLTATLHAFWIYGAFIIYSTMQVYYRKKAGEPRIYILACALNQLCIGLAFTILFFVY</sequence>
<name>A0ABQ5NNK0_9BACI</name>
<dbReference type="Proteomes" id="UP001065593">
    <property type="component" value="Unassembled WGS sequence"/>
</dbReference>
<evidence type="ECO:0000256" key="1">
    <source>
        <dbReference type="SAM" id="Phobius"/>
    </source>
</evidence>
<dbReference type="EMBL" id="BRZA01000004">
    <property type="protein sequence ID" value="GLC89888.1"/>
    <property type="molecule type" value="Genomic_DNA"/>
</dbReference>
<organism evidence="2 3">
    <name type="scientific">Lysinibacillus piscis</name>
    <dbReference type="NCBI Taxonomy" id="2518931"/>
    <lineage>
        <taxon>Bacteria</taxon>
        <taxon>Bacillati</taxon>
        <taxon>Bacillota</taxon>
        <taxon>Bacilli</taxon>
        <taxon>Bacillales</taxon>
        <taxon>Bacillaceae</taxon>
        <taxon>Lysinibacillus</taxon>
    </lineage>
</organism>
<dbReference type="RefSeq" id="WP_264989785.1">
    <property type="nucleotide sequence ID" value="NZ_BRZA01000004.1"/>
</dbReference>
<feature type="transmembrane region" description="Helical" evidence="1">
    <location>
        <begin position="267"/>
        <end position="289"/>
    </location>
</feature>
<keyword evidence="1" id="KW-0812">Transmembrane</keyword>
<gene>
    <name evidence="2" type="ORF">LYSBPC_30150</name>
</gene>
<evidence type="ECO:0008006" key="4">
    <source>
        <dbReference type="Google" id="ProtNLM"/>
    </source>
</evidence>
<keyword evidence="3" id="KW-1185">Reference proteome</keyword>
<protein>
    <recommendedName>
        <fullName evidence="4">DUF4181 domain-containing protein</fullName>
    </recommendedName>
</protein>
<reference evidence="2" key="1">
    <citation type="submission" date="2022-08" db="EMBL/GenBank/DDBJ databases">
        <title>Draft genome sequence of Lysinibacillus sp. strain KH24.</title>
        <authorList>
            <person name="Kanbe H."/>
            <person name="Itoh H."/>
        </authorList>
    </citation>
    <scope>NUCLEOTIDE SEQUENCE</scope>
    <source>
        <strain evidence="2">KH24</strain>
    </source>
</reference>
<evidence type="ECO:0000313" key="2">
    <source>
        <dbReference type="EMBL" id="GLC89888.1"/>
    </source>
</evidence>
<accession>A0ABQ5NNK0</accession>
<keyword evidence="1" id="KW-0472">Membrane</keyword>
<evidence type="ECO:0000313" key="3">
    <source>
        <dbReference type="Proteomes" id="UP001065593"/>
    </source>
</evidence>
<feature type="transmembrane region" description="Helical" evidence="1">
    <location>
        <begin position="38"/>
        <end position="57"/>
    </location>
</feature>